<dbReference type="EMBL" id="PJCH01000005">
    <property type="protein sequence ID" value="PQA88173.1"/>
    <property type="molecule type" value="Genomic_DNA"/>
</dbReference>
<dbReference type="AlphaFoldDB" id="A0A2S7K6P3"/>
<proteinExistence type="predicted"/>
<gene>
    <name evidence="3" type="ORF">CW354_07625</name>
</gene>
<evidence type="ECO:0000259" key="2">
    <source>
        <dbReference type="Pfam" id="PF03625"/>
    </source>
</evidence>
<name>A0A2S7K6P3_9PROT</name>
<sequence>MKRLTSILAAIMLGAGAANAQMQDGPAGGMMSPSHGPHILRHQSSAGFDATLAQLQAAVETRGFKTFAVIDHAAGAASIGQTLRPATLVIFGNPKGGTPAMQAEQLMALELPLKMLAIEDENGGATLVWRDMAHTFHEYGVEDHPAAEKMSAVLKAIAEEAGR</sequence>
<evidence type="ECO:0000256" key="1">
    <source>
        <dbReference type="SAM" id="SignalP"/>
    </source>
</evidence>
<keyword evidence="4" id="KW-1185">Reference proteome</keyword>
<protein>
    <recommendedName>
        <fullName evidence="2">DUF302 domain-containing protein</fullName>
    </recommendedName>
</protein>
<reference evidence="3 4" key="1">
    <citation type="submission" date="2017-12" db="EMBL/GenBank/DDBJ databases">
        <authorList>
            <person name="Hurst M.R.H."/>
        </authorList>
    </citation>
    <scope>NUCLEOTIDE SEQUENCE [LARGE SCALE GENOMIC DNA]</scope>
    <source>
        <strain evidence="3 4">SY-3-19</strain>
    </source>
</reference>
<dbReference type="PANTHER" id="PTHR38342">
    <property type="entry name" value="SLR5037 PROTEIN"/>
    <property type="match status" value="1"/>
</dbReference>
<evidence type="ECO:0000313" key="4">
    <source>
        <dbReference type="Proteomes" id="UP000239504"/>
    </source>
</evidence>
<keyword evidence="1" id="KW-0732">Signal</keyword>
<dbReference type="Gene3D" id="3.30.310.70">
    <property type="entry name" value="TT1751-like domain"/>
    <property type="match status" value="1"/>
</dbReference>
<feature type="signal peptide" evidence="1">
    <location>
        <begin position="1"/>
        <end position="20"/>
    </location>
</feature>
<dbReference type="OrthoDB" id="9799367at2"/>
<organism evidence="3 4">
    <name type="scientific">Hyphococcus luteus</name>
    <dbReference type="NCBI Taxonomy" id="2058213"/>
    <lineage>
        <taxon>Bacteria</taxon>
        <taxon>Pseudomonadati</taxon>
        <taxon>Pseudomonadota</taxon>
        <taxon>Alphaproteobacteria</taxon>
        <taxon>Parvularculales</taxon>
        <taxon>Parvularculaceae</taxon>
        <taxon>Hyphococcus</taxon>
    </lineage>
</organism>
<dbReference type="Proteomes" id="UP000239504">
    <property type="component" value="Unassembled WGS sequence"/>
</dbReference>
<dbReference type="InterPro" id="IPR005180">
    <property type="entry name" value="DUF302"/>
</dbReference>
<evidence type="ECO:0000313" key="3">
    <source>
        <dbReference type="EMBL" id="PQA88173.1"/>
    </source>
</evidence>
<feature type="chain" id="PRO_5015400103" description="DUF302 domain-containing protein" evidence="1">
    <location>
        <begin position="21"/>
        <end position="163"/>
    </location>
</feature>
<feature type="domain" description="DUF302" evidence="2">
    <location>
        <begin position="70"/>
        <end position="128"/>
    </location>
</feature>
<dbReference type="Pfam" id="PF03625">
    <property type="entry name" value="DUF302"/>
    <property type="match status" value="1"/>
</dbReference>
<dbReference type="PANTHER" id="PTHR38342:SF2">
    <property type="entry name" value="INNER MEMBRANE OR EXPORTED"/>
    <property type="match status" value="1"/>
</dbReference>
<dbReference type="RefSeq" id="WP_104829418.1">
    <property type="nucleotide sequence ID" value="NZ_PJCH01000005.1"/>
</dbReference>
<dbReference type="SUPFAM" id="SSF103247">
    <property type="entry name" value="TT1751-like"/>
    <property type="match status" value="1"/>
</dbReference>
<dbReference type="InterPro" id="IPR035923">
    <property type="entry name" value="TT1751-like_sf"/>
</dbReference>
<accession>A0A2S7K6P3</accession>
<comment type="caution">
    <text evidence="3">The sequence shown here is derived from an EMBL/GenBank/DDBJ whole genome shotgun (WGS) entry which is preliminary data.</text>
</comment>
<dbReference type="CDD" id="cd14797">
    <property type="entry name" value="DUF302"/>
    <property type="match status" value="1"/>
</dbReference>